<dbReference type="EMBL" id="CAEZYR010000121">
    <property type="protein sequence ID" value="CAB4763557.1"/>
    <property type="molecule type" value="Genomic_DNA"/>
</dbReference>
<reference evidence="3" key="1">
    <citation type="submission" date="2020-05" db="EMBL/GenBank/DDBJ databases">
        <authorList>
            <person name="Chiriac C."/>
            <person name="Salcher M."/>
            <person name="Ghai R."/>
            <person name="Kavagutti S V."/>
        </authorList>
    </citation>
    <scope>NUCLEOTIDE SEQUENCE</scope>
</reference>
<protein>
    <submittedName>
        <fullName evidence="3">Unannotated protein</fullName>
    </submittedName>
</protein>
<dbReference type="InterPro" id="IPR002347">
    <property type="entry name" value="SDR_fam"/>
</dbReference>
<proteinExistence type="inferred from homology"/>
<dbReference type="PANTHER" id="PTHR45024">
    <property type="entry name" value="DEHYDROGENASES, SHORT CHAIN"/>
    <property type="match status" value="1"/>
</dbReference>
<dbReference type="PROSITE" id="PS00061">
    <property type="entry name" value="ADH_SHORT"/>
    <property type="match status" value="1"/>
</dbReference>
<dbReference type="PRINTS" id="PR00081">
    <property type="entry name" value="GDHRDH"/>
</dbReference>
<evidence type="ECO:0000256" key="2">
    <source>
        <dbReference type="ARBA" id="ARBA00023002"/>
    </source>
</evidence>
<dbReference type="PRINTS" id="PR00080">
    <property type="entry name" value="SDRFAMILY"/>
</dbReference>
<evidence type="ECO:0000313" key="3">
    <source>
        <dbReference type="EMBL" id="CAB4763557.1"/>
    </source>
</evidence>
<dbReference type="InterPro" id="IPR036291">
    <property type="entry name" value="NAD(P)-bd_dom_sf"/>
</dbReference>
<dbReference type="InterPro" id="IPR051687">
    <property type="entry name" value="Peroxisomal_Beta-Oxidation"/>
</dbReference>
<dbReference type="InterPro" id="IPR020904">
    <property type="entry name" value="Sc_DH/Rdtase_CS"/>
</dbReference>
<dbReference type="SUPFAM" id="SSF51735">
    <property type="entry name" value="NAD(P)-binding Rossmann-fold domains"/>
    <property type="match status" value="1"/>
</dbReference>
<organism evidence="3">
    <name type="scientific">freshwater metagenome</name>
    <dbReference type="NCBI Taxonomy" id="449393"/>
    <lineage>
        <taxon>unclassified sequences</taxon>
        <taxon>metagenomes</taxon>
        <taxon>ecological metagenomes</taxon>
    </lineage>
</organism>
<dbReference type="Pfam" id="PF00106">
    <property type="entry name" value="adh_short"/>
    <property type="match status" value="1"/>
</dbReference>
<evidence type="ECO:0000256" key="1">
    <source>
        <dbReference type="ARBA" id="ARBA00006484"/>
    </source>
</evidence>
<gene>
    <name evidence="3" type="ORF">UFOPK2754_02572</name>
</gene>
<sequence length="312" mass="32660">MGTRLDGKVAIVTGAGGGIGREHALLMASEGAYVVVNDLGTRPGADAASVVAEITERGGTAVADSGSATWDGAAGIVARAIDAFGRVDVLVNNATAGRNNDIWRFTEEEWDLTVGVNLKGYFAMIREVAPHFCRQGSGAIVNTSSGSGFGHPSHVAYSAAKEGVVGLTRTVARELGRFGVRCNAIRPLAVGASTADYEVRTARWSTLMALTMAPRGAKPPANTAPPTLTPAKIAPLVVWLCTDAASGVNGRTFHVGGDTISRLSEPARERVLTNPAGWTLDALDQVAPTHLVDDLTNDYTLDDHPELKEFNV</sequence>
<dbReference type="PANTHER" id="PTHR45024:SF2">
    <property type="entry name" value="SCP2 DOMAIN-CONTAINING PROTEIN"/>
    <property type="match status" value="1"/>
</dbReference>
<name>A0A6J6UYY2_9ZZZZ</name>
<dbReference type="FunFam" id="3.40.50.720:FF:000084">
    <property type="entry name" value="Short-chain dehydrogenase reductase"/>
    <property type="match status" value="1"/>
</dbReference>
<comment type="similarity">
    <text evidence="1">Belongs to the short-chain dehydrogenases/reductases (SDR) family.</text>
</comment>
<dbReference type="AlphaFoldDB" id="A0A6J6UYY2"/>
<dbReference type="GO" id="GO:0016491">
    <property type="term" value="F:oxidoreductase activity"/>
    <property type="evidence" value="ECO:0007669"/>
    <property type="project" value="UniProtKB-KW"/>
</dbReference>
<keyword evidence="2" id="KW-0560">Oxidoreductase</keyword>
<accession>A0A6J6UYY2</accession>
<dbReference type="Gene3D" id="3.40.50.720">
    <property type="entry name" value="NAD(P)-binding Rossmann-like Domain"/>
    <property type="match status" value="1"/>
</dbReference>